<dbReference type="Proteomes" id="UP000005640">
    <property type="component" value="Chromosome 19"/>
</dbReference>
<dbReference type="ExpressionAtlas" id="M0R2N1">
    <property type="expression patterns" value="baseline and differential"/>
</dbReference>
<dbReference type="OpenTargets" id="ENSG00000173875"/>
<name>M0R2N1_HUMAN</name>
<reference evidence="1 2" key="1">
    <citation type="journal article" date="2001" name="Nature">
        <title>Initial sequencing and analysis of the human genome.</title>
        <authorList>
            <consortium name="International Human Genome Sequencing Consortium"/>
            <person name="Lander E.S."/>
            <person name="Linton L.M."/>
            <person name="Birren B."/>
            <person name="Nusbaum C."/>
            <person name="Zody M.C."/>
            <person name="Baldwin J."/>
            <person name="Devon K."/>
            <person name="Dewar K."/>
            <person name="Doyle M."/>
            <person name="FitzHugh W."/>
            <person name="Funke R."/>
            <person name="Gage D."/>
            <person name="Harris K."/>
            <person name="Heaford A."/>
            <person name="Howland J."/>
            <person name="Kann L."/>
            <person name="Lehoczky J."/>
            <person name="LeVine R."/>
            <person name="McEwan P."/>
            <person name="McKernan K."/>
            <person name="Meldrim J."/>
            <person name="Mesirov J.P."/>
            <person name="Miranda C."/>
            <person name="Morris W."/>
            <person name="Naylor J."/>
            <person name="Raymond C."/>
            <person name="Rosetti M."/>
            <person name="Santos R."/>
            <person name="Sheridan A."/>
            <person name="Sougnez C."/>
            <person name="Stange-Thomann N."/>
            <person name="Stojanovic N."/>
            <person name="Subramanian A."/>
            <person name="Wyman D."/>
            <person name="Rogers J."/>
            <person name="Sulston J."/>
            <person name="Ainscough R."/>
            <person name="Beck S."/>
            <person name="Bentley D."/>
            <person name="Burton J."/>
            <person name="Clee C."/>
            <person name="Carter N."/>
            <person name="Coulson A."/>
            <person name="Deadman R."/>
            <person name="Deloukas P."/>
            <person name="Dunham A."/>
            <person name="Dunham I."/>
            <person name="Durbin R."/>
            <person name="French L."/>
            <person name="Grafham D."/>
            <person name="Gregory S."/>
            <person name="Hubbard T."/>
            <person name="Humphray S."/>
            <person name="Hunt A."/>
            <person name="Jones M."/>
            <person name="Lloyd C."/>
            <person name="McMurray A."/>
            <person name="Matthews L."/>
            <person name="Mercer S."/>
            <person name="Milne S."/>
            <person name="Mullikin J.C."/>
            <person name="Mungall A."/>
            <person name="Plumb R."/>
            <person name="Ross M."/>
            <person name="Shownkeen R."/>
            <person name="Sims S."/>
            <person name="Waterston R.H."/>
            <person name="Wilson R.K."/>
            <person name="Hillier L.W."/>
            <person name="McPherson J.D."/>
            <person name="Marra M.A."/>
            <person name="Mardis E.R."/>
            <person name="Fulton L.A."/>
            <person name="Chinwalla A.T."/>
            <person name="Pepin K.H."/>
            <person name="Gish W.R."/>
            <person name="Chissoe S.L."/>
            <person name="Wendl M.C."/>
            <person name="Delehaunty K.D."/>
            <person name="Miner T.L."/>
            <person name="Delehaunty A."/>
            <person name="Kramer J.B."/>
            <person name="Cook L.L."/>
            <person name="Fulton R.S."/>
            <person name="Johnson D.L."/>
            <person name="Minx P.J."/>
            <person name="Clifton S.W."/>
            <person name="Hawkins T."/>
            <person name="Branscomb E."/>
            <person name="Predki P."/>
            <person name="Richardson P."/>
            <person name="Wenning S."/>
            <person name="Slezak T."/>
            <person name="Doggett N."/>
            <person name="Cheng J.F."/>
            <person name="Olsen A."/>
            <person name="Lucas S."/>
            <person name="Elkin C."/>
            <person name="Uberbacher E."/>
            <person name="Frazier M."/>
            <person name="Gibbs R.A."/>
            <person name="Muzny D.M."/>
            <person name="Scherer S.E."/>
            <person name="Bouck J.B."/>
            <person name="Sodergren E.J."/>
            <person name="Worley K.C."/>
            <person name="Rives C.M."/>
            <person name="Gorrell J.H."/>
            <person name="Metzker M.L."/>
            <person name="Naylor S.L."/>
            <person name="Kucherlapati R.S."/>
            <person name="Nelson D.L."/>
            <person name="Weinstock G.M."/>
            <person name="Sakaki Y."/>
            <person name="Fujiyama A."/>
            <person name="Hattori M."/>
            <person name="Yada T."/>
            <person name="Toyoda A."/>
            <person name="Itoh T."/>
            <person name="Kawagoe C."/>
            <person name="Watanabe H."/>
            <person name="Totoki Y."/>
            <person name="Taylor T."/>
            <person name="Weissenbach J."/>
            <person name="Heilig R."/>
            <person name="Saurin W."/>
            <person name="Artiguenave F."/>
            <person name="Brottier P."/>
            <person name="Bruls T."/>
            <person name="Pelletier E."/>
            <person name="Robert C."/>
            <person name="Wincker P."/>
            <person name="Smith D.R."/>
            <person name="Doucette-Stamm L."/>
            <person name="Rubenfield M."/>
            <person name="Weinstock K."/>
            <person name="Lee H.M."/>
            <person name="Dubois J."/>
            <person name="Rosenthal A."/>
            <person name="Platzer M."/>
            <person name="Nyakatura G."/>
            <person name="Taudien S."/>
            <person name="Rump A."/>
            <person name="Yang H."/>
            <person name="Yu J."/>
            <person name="Wang J."/>
            <person name="Huang G."/>
            <person name="Gu J."/>
            <person name="Hood L."/>
            <person name="Rowen L."/>
            <person name="Madan A."/>
            <person name="Qin S."/>
            <person name="Davis R.W."/>
            <person name="Federspiel N.A."/>
            <person name="Abola A.P."/>
            <person name="Proctor M.J."/>
            <person name="Myers R.M."/>
            <person name="Schmutz J."/>
            <person name="Dickson M."/>
            <person name="Grimwood J."/>
            <person name="Cox D.R."/>
            <person name="Olson M.V."/>
            <person name="Kaul R."/>
            <person name="Raymond C."/>
            <person name="Shimizu N."/>
            <person name="Kawasaki K."/>
            <person name="Minoshima S."/>
            <person name="Evans G.A."/>
            <person name="Athanasiou M."/>
            <person name="Schultz R."/>
            <person name="Roe B.A."/>
            <person name="Chen F."/>
            <person name="Pan H."/>
            <person name="Ramser J."/>
            <person name="Lehrach H."/>
            <person name="Reinhardt R."/>
            <person name="McCombie W.R."/>
            <person name="de la Bastide M."/>
            <person name="Dedhia N."/>
            <person name="Blocker H."/>
            <person name="Hornischer K."/>
            <person name="Nordsiek G."/>
            <person name="Agarwala R."/>
            <person name="Aravind L."/>
            <person name="Bailey J.A."/>
            <person name="Bateman A."/>
            <person name="Batzoglou S."/>
            <person name="Birney E."/>
            <person name="Bork P."/>
            <person name="Brown D.G."/>
            <person name="Burge C.B."/>
            <person name="Cerutti L."/>
            <person name="Chen H.C."/>
            <person name="Church D."/>
            <person name="Clamp M."/>
            <person name="Copley R.R."/>
            <person name="Doerks T."/>
            <person name="Eddy S.R."/>
            <person name="Eichler E.E."/>
            <person name="Furey T.S."/>
            <person name="Galagan J."/>
            <person name="Gilbert J.G."/>
            <person name="Harmon C."/>
            <person name="Hayashizaki Y."/>
            <person name="Haussler D."/>
            <person name="Hermjakob H."/>
            <person name="Hokamp K."/>
            <person name="Jang W."/>
            <person name="Johnson L.S."/>
            <person name="Jones T.A."/>
            <person name="Kasif S."/>
            <person name="Kaspryzk A."/>
            <person name="Kennedy S."/>
            <person name="Kent W.J."/>
            <person name="Kitts P."/>
            <person name="Koonin E.V."/>
            <person name="Korf I."/>
            <person name="Kulp D."/>
            <person name="Lancet D."/>
            <person name="Lowe T.M."/>
            <person name="McLysaght A."/>
            <person name="Mikkelsen T."/>
            <person name="Moran J.V."/>
            <person name="Mulder N."/>
            <person name="Pollara V.J."/>
            <person name="Ponting C.P."/>
            <person name="Schuler G."/>
            <person name="Schultz J."/>
            <person name="Slater G."/>
            <person name="Smit A.F."/>
            <person name="Stupka E."/>
            <person name="Szustakowski J."/>
            <person name="Thierry-Mieg D."/>
            <person name="Thierry-Mieg J."/>
            <person name="Wagner L."/>
            <person name="Wallis J."/>
            <person name="Wheeler R."/>
            <person name="Williams A."/>
            <person name="Wolf Y.I."/>
            <person name="Wolfe K.H."/>
            <person name="Yang S.P."/>
            <person name="Yeh R.F."/>
            <person name="Collins F."/>
            <person name="Guyer M.S."/>
            <person name="Peterson J."/>
            <person name="Felsenfeld A."/>
            <person name="Wetterstrand K.A."/>
            <person name="Patrinos A."/>
            <person name="Morgan M.J."/>
            <person name="de Jong P."/>
            <person name="Catanese J.J."/>
            <person name="Osoegawa K."/>
            <person name="Shizuya H."/>
            <person name="Choi S."/>
            <person name="Chen Y.J."/>
        </authorList>
    </citation>
    <scope>NUCLEOTIDE SEQUENCE [LARGE SCALE GENOMIC DNA]</scope>
</reference>
<evidence type="ECO:0000313" key="2">
    <source>
        <dbReference type="Proteomes" id="UP000005640"/>
    </source>
</evidence>
<protein>
    <submittedName>
        <fullName evidence="1">Zinc finger protein 791</fullName>
    </submittedName>
</protein>
<sequence>MMGSGCVAQADLELLGSSDPPPSASQSARIPGMSYYYRPNILIF</sequence>
<dbReference type="HOGENOM" id="CLU_118864_7_2_1"/>
<dbReference type="GeneTree" id="ENSGT00950000182755"/>
<dbReference type="Ensembl" id="ENST00000597691.5">
    <property type="protein sequence ID" value="ENSP00000472685.1"/>
    <property type="gene ID" value="ENSG00000173875.14"/>
</dbReference>
<reference evidence="1 2" key="2">
    <citation type="journal article" date="2004" name="Nature">
        <title>The DNA sequence and biology of human chromosome 19.</title>
        <authorList>
            <person name="Grimwood J."/>
            <person name="Gordon L.A."/>
            <person name="Olsen A."/>
            <person name="Terry A."/>
            <person name="Schmutz J."/>
            <person name="Lamerdin J."/>
            <person name="Hellsten U."/>
            <person name="Goodstein D."/>
            <person name="Couronne O."/>
            <person name="Tran-Gyamfi M."/>
            <person name="Aerts A."/>
            <person name="Altherr M."/>
            <person name="Ashworth L."/>
            <person name="Bajorek E."/>
            <person name="Black S."/>
            <person name="Branscomb E."/>
            <person name="Caenepeel S."/>
            <person name="Carrano A."/>
            <person name="Caoile C."/>
            <person name="Chan Y.M."/>
            <person name="Christensen M."/>
            <person name="Cleland C.A."/>
            <person name="Copeland A."/>
            <person name="Dalin E."/>
            <person name="Dehal P."/>
            <person name="Denys M."/>
            <person name="Detter J.C."/>
            <person name="Escobar J."/>
            <person name="Flowers D."/>
            <person name="Fotopulos D."/>
            <person name="Garcia C."/>
            <person name="Georgescu A.M."/>
            <person name="Glavina T."/>
            <person name="Gomez M."/>
            <person name="Gonzales E."/>
            <person name="Groza M."/>
            <person name="Hammon N."/>
            <person name="Hawkins T."/>
            <person name="Haydu L."/>
            <person name="Ho I."/>
            <person name="Huang W."/>
            <person name="Israni S."/>
            <person name="Jett J."/>
            <person name="Kadner K."/>
            <person name="Kimball H."/>
            <person name="Kobayashi A."/>
            <person name="Larionov V."/>
            <person name="Leem S.H."/>
            <person name="Lopez F."/>
            <person name="Lou Y."/>
            <person name="Lowry S."/>
            <person name="Malfatti S."/>
            <person name="Martinez D."/>
            <person name="McCready P."/>
            <person name="Medina C."/>
            <person name="Morgan J."/>
            <person name="Nelson K."/>
            <person name="Nolan M."/>
            <person name="Ovcharenko I."/>
            <person name="Pitluck S."/>
            <person name="Pollard M."/>
            <person name="Popkie A.P."/>
            <person name="Predki P."/>
            <person name="Quan G."/>
            <person name="Ramirez L."/>
            <person name="Rash S."/>
            <person name="Retterer J."/>
            <person name="Rodriguez A."/>
            <person name="Rogers S."/>
            <person name="Salamov A."/>
            <person name="Salazar A."/>
            <person name="She X."/>
            <person name="Smith D."/>
            <person name="Slezak T."/>
            <person name="Solovyev V."/>
            <person name="Thayer N."/>
            <person name="Tice H."/>
            <person name="Tsai M."/>
            <person name="Ustaszewska A."/>
            <person name="Vo N."/>
            <person name="Wagner M."/>
            <person name="Wheeler J."/>
            <person name="Wu K."/>
            <person name="Xie G."/>
            <person name="Yang J."/>
            <person name="Dubchak I."/>
            <person name="Furey T.S."/>
            <person name="DeJong P."/>
            <person name="Dickson M."/>
            <person name="Gordon D."/>
            <person name="Eichler E.E."/>
            <person name="Pennacchio L.A."/>
            <person name="Richardson P."/>
            <person name="Stubbs L."/>
            <person name="Rokhsar D.S."/>
            <person name="Myers R.M."/>
            <person name="Rubin E.M."/>
            <person name="Lucas S.M."/>
        </authorList>
    </citation>
    <scope>NUCLEOTIDE SEQUENCE [LARGE SCALE GENOMIC DNA]</scope>
</reference>
<dbReference type="AlphaFoldDB" id="M0R2N1"/>
<reference evidence="1" key="4">
    <citation type="submission" date="2025-08" db="UniProtKB">
        <authorList>
            <consortium name="Ensembl"/>
        </authorList>
    </citation>
    <scope>IDENTIFICATION</scope>
</reference>
<dbReference type="PRINTS" id="PR02045">
    <property type="entry name" value="F138DOMAIN"/>
</dbReference>
<gene>
    <name evidence="1" type="primary">ZNF791</name>
</gene>
<organism evidence="1 2">
    <name type="scientific">Homo sapiens</name>
    <name type="common">Human</name>
    <dbReference type="NCBI Taxonomy" id="9606"/>
    <lineage>
        <taxon>Eukaryota</taxon>
        <taxon>Metazoa</taxon>
        <taxon>Chordata</taxon>
        <taxon>Craniata</taxon>
        <taxon>Vertebrata</taxon>
        <taxon>Euteleostomi</taxon>
        <taxon>Mammalia</taxon>
        <taxon>Eutheria</taxon>
        <taxon>Euarchontoglires</taxon>
        <taxon>Primates</taxon>
        <taxon>Haplorrhini</taxon>
        <taxon>Catarrhini</taxon>
        <taxon>Hominidae</taxon>
        <taxon>Homo</taxon>
    </lineage>
</organism>
<proteinExistence type="predicted"/>
<dbReference type="Bgee" id="ENSG00000173875">
    <property type="expression patterns" value="Expressed in nipple and 193 other cell types or tissues"/>
</dbReference>
<dbReference type="HGNC" id="HGNC:26895">
    <property type="gene designation" value="ZNF791"/>
</dbReference>
<dbReference type="VEuPathDB" id="HostDB:ENSG00000173875"/>
<dbReference type="UCSC" id="uc060tzi.1">
    <property type="organism name" value="human"/>
</dbReference>
<keyword evidence="2" id="KW-1185">Reference proteome</keyword>
<evidence type="ECO:0000313" key="1">
    <source>
        <dbReference type="Ensembl" id="ENSP00000472685.1"/>
    </source>
</evidence>
<dbReference type="OrthoDB" id="1095242at2759"/>
<reference evidence="1 2" key="3">
    <citation type="journal article" date="2004" name="Nature">
        <title>Finishing the euchromatic sequence of the human genome.</title>
        <authorList>
            <consortium name="International Human Genome Sequencing Consortium"/>
        </authorList>
    </citation>
    <scope>NUCLEOTIDE SEQUENCE [LARGE SCALE GENOMIC DNA]</scope>
</reference>
<accession>M0R2N1</accession>
<dbReference type="EMBL" id="AC010422">
    <property type="status" value="NOT_ANNOTATED_CDS"/>
    <property type="molecule type" value="Genomic_DNA"/>
</dbReference>
<dbReference type="ChiTaRS" id="ZNF791">
    <property type="organism name" value="human"/>
</dbReference>
<reference evidence="1" key="5">
    <citation type="submission" date="2025-09" db="UniProtKB">
        <authorList>
            <consortium name="Ensembl"/>
        </authorList>
    </citation>
    <scope>IDENTIFICATION</scope>
</reference>